<evidence type="ECO:0000313" key="3">
    <source>
        <dbReference type="Ensembl" id="ENSCPBP00000040167.1"/>
    </source>
</evidence>
<dbReference type="InterPro" id="IPR026093">
    <property type="entry name" value="MGARP"/>
</dbReference>
<dbReference type="AlphaFoldDB" id="A0A8C3PG17"/>
<evidence type="ECO:0000313" key="4">
    <source>
        <dbReference type="Proteomes" id="UP000694380"/>
    </source>
</evidence>
<reference evidence="3" key="1">
    <citation type="journal article" date="2015" name="Genome Biol. Evol.">
        <title>Physical Mapping and Refinement of the Painted Turtle Genome (Chrysemys picta) Inform Amniote Genome Evolution and Challenge Turtle-Bird Chromosomal Conservation.</title>
        <authorList>
            <person name="Badenhorst D."/>
            <person name="Hillier L.W."/>
            <person name="Literman R."/>
            <person name="Montiel E.E."/>
            <person name="Radhakrishnan S."/>
            <person name="Shen Y."/>
            <person name="Minx P."/>
            <person name="Janes D.E."/>
            <person name="Warren W.C."/>
            <person name="Edwards S.V."/>
            <person name="Valenzuela N."/>
        </authorList>
    </citation>
    <scope>NUCLEOTIDE SEQUENCE [LARGE SCALE GENOMIC DNA]</scope>
</reference>
<dbReference type="InterPro" id="IPR032773">
    <property type="entry name" value="MGARP_N"/>
</dbReference>
<dbReference type="PANTHER" id="PTHR22910:SF6">
    <property type="entry name" value="PROTEIN MGARP"/>
    <property type="match status" value="1"/>
</dbReference>
<dbReference type="Ensembl" id="ENSCPBT00000047057.1">
    <property type="protein sequence ID" value="ENSCPBP00000040167.1"/>
    <property type="gene ID" value="ENSCPBG00000027620.1"/>
</dbReference>
<accession>A0A8C3PG17</accession>
<feature type="compositionally biased region" description="Low complexity" evidence="1">
    <location>
        <begin position="263"/>
        <end position="279"/>
    </location>
</feature>
<feature type="region of interest" description="Disordered" evidence="1">
    <location>
        <begin position="28"/>
        <end position="49"/>
    </location>
</feature>
<dbReference type="PANTHER" id="PTHR22910">
    <property type="entry name" value="PROTEIN MGARP"/>
    <property type="match status" value="1"/>
</dbReference>
<dbReference type="GO" id="GO:0005741">
    <property type="term" value="C:mitochondrial outer membrane"/>
    <property type="evidence" value="ECO:0007669"/>
    <property type="project" value="TreeGrafter"/>
</dbReference>
<sequence length="355" mass="37933">MGELPIPRGLVCLHCTWLVTQPSWGHFTDSRGEGKDLRSESEGRDAGPWLERCGLAPGGGEWAESALSLPSHLLPPTHTESLPPSLARSRSFARQPGELCPVAPCSRRSAATMYVCRAAWQALAARLASVSSTATLLRKHAPLRQMSSGSVPGSSGENLIYYLFAGVACTAGGYYAYRTITSDKKRYNERIHAIQQSNTAEWKPKPWPPQRDELEIAEVTEASEQATEALTEEAEALTADESTEQNERSMVSTEAEVEKESPVADASSAVEAAQQEATASLEASQVQEVVGEGLDVAAASAHEDNVDSIQEGTASAVQEMPDTSSRNQEAVEDESGQNAEASSATTGSQEIPKDS</sequence>
<feature type="compositionally biased region" description="Polar residues" evidence="1">
    <location>
        <begin position="307"/>
        <end position="328"/>
    </location>
</feature>
<feature type="compositionally biased region" description="Basic and acidic residues" evidence="1">
    <location>
        <begin position="28"/>
        <end position="45"/>
    </location>
</feature>
<dbReference type="Proteomes" id="UP000694380">
    <property type="component" value="Chromosome 6"/>
</dbReference>
<feature type="region of interest" description="Disordered" evidence="1">
    <location>
        <begin position="234"/>
        <end position="355"/>
    </location>
</feature>
<name>A0A8C3PG17_CHRPI</name>
<dbReference type="GeneID" id="101935322"/>
<dbReference type="GO" id="GO:0008089">
    <property type="term" value="P:anterograde axonal transport"/>
    <property type="evidence" value="ECO:0007669"/>
    <property type="project" value="InterPro"/>
</dbReference>
<gene>
    <name evidence="3" type="primary">MGARP</name>
</gene>
<feature type="compositionally biased region" description="Polar residues" evidence="1">
    <location>
        <begin position="336"/>
        <end position="349"/>
    </location>
</feature>
<keyword evidence="4" id="KW-1185">Reference proteome</keyword>
<protein>
    <recommendedName>
        <fullName evidence="2">Protein MGARP N-terminal domain-containing protein</fullName>
    </recommendedName>
</protein>
<dbReference type="OrthoDB" id="9950323at2759"/>
<reference evidence="3" key="2">
    <citation type="submission" date="2025-08" db="UniProtKB">
        <authorList>
            <consortium name="Ensembl"/>
        </authorList>
    </citation>
    <scope>IDENTIFICATION</scope>
</reference>
<evidence type="ECO:0000256" key="1">
    <source>
        <dbReference type="SAM" id="MobiDB-lite"/>
    </source>
</evidence>
<evidence type="ECO:0000259" key="2">
    <source>
        <dbReference type="Pfam" id="PF14962"/>
    </source>
</evidence>
<proteinExistence type="predicted"/>
<dbReference type="CTD" id="84709"/>
<dbReference type="OMA" id="YAYKTIT"/>
<dbReference type="Pfam" id="PF14962">
    <property type="entry name" value="AIF-MLS"/>
    <property type="match status" value="1"/>
</dbReference>
<reference evidence="3" key="3">
    <citation type="submission" date="2025-09" db="UniProtKB">
        <authorList>
            <consortium name="Ensembl"/>
        </authorList>
    </citation>
    <scope>IDENTIFICATION</scope>
</reference>
<dbReference type="KEGG" id="cpic:101935322"/>
<organism evidence="3 4">
    <name type="scientific">Chrysemys picta bellii</name>
    <name type="common">Western painted turtle</name>
    <name type="synonym">Emys bellii</name>
    <dbReference type="NCBI Taxonomy" id="8478"/>
    <lineage>
        <taxon>Eukaryota</taxon>
        <taxon>Metazoa</taxon>
        <taxon>Chordata</taxon>
        <taxon>Craniata</taxon>
        <taxon>Vertebrata</taxon>
        <taxon>Euteleostomi</taxon>
        <taxon>Archelosauria</taxon>
        <taxon>Testudinata</taxon>
        <taxon>Testudines</taxon>
        <taxon>Cryptodira</taxon>
        <taxon>Durocryptodira</taxon>
        <taxon>Testudinoidea</taxon>
        <taxon>Emydidae</taxon>
        <taxon>Chrysemys</taxon>
    </lineage>
</organism>
<dbReference type="GeneTree" id="ENSGT00440000037338"/>
<feature type="domain" description="Protein MGARP N-terminal" evidence="2">
    <location>
        <begin position="113"/>
        <end position="314"/>
    </location>
</feature>
<dbReference type="GO" id="GO:1904115">
    <property type="term" value="C:axon cytoplasm"/>
    <property type="evidence" value="ECO:0007669"/>
    <property type="project" value="GOC"/>
</dbReference>